<gene>
    <name evidence="1" type="ORF">TSPGSL018_24163</name>
</gene>
<reference evidence="1" key="1">
    <citation type="submission" date="2014-05" db="EMBL/GenBank/DDBJ databases">
        <title>The transcriptome of the halophilic microalga Tetraselmis sp. GSL018 isolated from the Great Salt Lake, Utah.</title>
        <authorList>
            <person name="Jinkerson R.E."/>
            <person name="D'Adamo S."/>
            <person name="Posewitz M.C."/>
        </authorList>
    </citation>
    <scope>NUCLEOTIDE SEQUENCE</scope>
    <source>
        <strain evidence="1">GSL018</strain>
    </source>
</reference>
<name>A0A061QV26_9CHLO</name>
<feature type="non-terminal residue" evidence="1">
    <location>
        <position position="1"/>
    </location>
</feature>
<evidence type="ECO:0000313" key="1">
    <source>
        <dbReference type="EMBL" id="JAC62146.1"/>
    </source>
</evidence>
<proteinExistence type="predicted"/>
<sequence length="33" mass="3795">KVCFQCPDLQLLTVIVQFQLIPTKPTFLWTEGS</sequence>
<protein>
    <submittedName>
        <fullName evidence="1">Uncharacterized protein</fullName>
    </submittedName>
</protein>
<organism evidence="1">
    <name type="scientific">Tetraselmis sp. GSL018</name>
    <dbReference type="NCBI Taxonomy" id="582737"/>
    <lineage>
        <taxon>Eukaryota</taxon>
        <taxon>Viridiplantae</taxon>
        <taxon>Chlorophyta</taxon>
        <taxon>core chlorophytes</taxon>
        <taxon>Chlorodendrophyceae</taxon>
        <taxon>Chlorodendrales</taxon>
        <taxon>Chlorodendraceae</taxon>
        <taxon>Tetraselmis</taxon>
    </lineage>
</organism>
<dbReference type="AlphaFoldDB" id="A0A061QV26"/>
<dbReference type="EMBL" id="GBEZ01024887">
    <property type="protein sequence ID" value="JAC62146.1"/>
    <property type="molecule type" value="Transcribed_RNA"/>
</dbReference>
<accession>A0A061QV26</accession>